<keyword evidence="5 8" id="KW-0175">Coiled coil</keyword>
<dbReference type="Proteomes" id="UP000241890">
    <property type="component" value="Unassembled WGS sequence"/>
</dbReference>
<comment type="subcellular location">
    <subcellularLocation>
        <location evidence="1">Cytoplasm</location>
    </subcellularLocation>
</comment>
<keyword evidence="7" id="KW-0493">Microtubule</keyword>
<dbReference type="AlphaFoldDB" id="A0A2R5GGX0"/>
<dbReference type="Gene3D" id="3.40.850.10">
    <property type="entry name" value="Kinesin motor domain"/>
    <property type="match status" value="1"/>
</dbReference>
<dbReference type="SUPFAM" id="SSF52540">
    <property type="entry name" value="P-loop containing nucleoside triphosphate hydrolases"/>
    <property type="match status" value="1"/>
</dbReference>
<feature type="region of interest" description="Disordered" evidence="9">
    <location>
        <begin position="229"/>
        <end position="248"/>
    </location>
</feature>
<keyword evidence="2" id="KW-0963">Cytoplasm</keyword>
<dbReference type="InterPro" id="IPR019821">
    <property type="entry name" value="Kinesin_motor_CS"/>
</dbReference>
<dbReference type="SMART" id="SM00129">
    <property type="entry name" value="KISc"/>
    <property type="match status" value="1"/>
</dbReference>
<feature type="domain" description="Kinesin motor" evidence="10">
    <location>
        <begin position="25"/>
        <end position="433"/>
    </location>
</feature>
<dbReference type="InterPro" id="IPR001752">
    <property type="entry name" value="Kinesin_motor_dom"/>
</dbReference>
<evidence type="ECO:0000313" key="11">
    <source>
        <dbReference type="EMBL" id="GBG29845.1"/>
    </source>
</evidence>
<name>A0A2R5GGX0_9STRA</name>
<dbReference type="PROSITE" id="PS50067">
    <property type="entry name" value="KINESIN_MOTOR_2"/>
    <property type="match status" value="1"/>
</dbReference>
<evidence type="ECO:0000259" key="10">
    <source>
        <dbReference type="PROSITE" id="PS50067"/>
    </source>
</evidence>
<dbReference type="GO" id="GO:0005524">
    <property type="term" value="F:ATP binding"/>
    <property type="evidence" value="ECO:0007669"/>
    <property type="project" value="UniProtKB-UniRule"/>
</dbReference>
<evidence type="ECO:0000256" key="2">
    <source>
        <dbReference type="ARBA" id="ARBA00022490"/>
    </source>
</evidence>
<proteinExistence type="inferred from homology"/>
<dbReference type="InterPro" id="IPR036961">
    <property type="entry name" value="Kinesin_motor_dom_sf"/>
</dbReference>
<evidence type="ECO:0000256" key="8">
    <source>
        <dbReference type="SAM" id="Coils"/>
    </source>
</evidence>
<evidence type="ECO:0000256" key="4">
    <source>
        <dbReference type="ARBA" id="ARBA00022840"/>
    </source>
</evidence>
<evidence type="ECO:0000256" key="3">
    <source>
        <dbReference type="ARBA" id="ARBA00022741"/>
    </source>
</evidence>
<dbReference type="InterPro" id="IPR027640">
    <property type="entry name" value="Kinesin-like_fam"/>
</dbReference>
<keyword evidence="4 6" id="KW-0067">ATP-binding</keyword>
<evidence type="ECO:0000256" key="1">
    <source>
        <dbReference type="ARBA" id="ARBA00004496"/>
    </source>
</evidence>
<feature type="binding site" evidence="6">
    <location>
        <begin position="127"/>
        <end position="134"/>
    </location>
    <ligand>
        <name>ATP</name>
        <dbReference type="ChEBI" id="CHEBI:30616"/>
    </ligand>
</feature>
<evidence type="ECO:0000256" key="7">
    <source>
        <dbReference type="RuleBase" id="RU000394"/>
    </source>
</evidence>
<dbReference type="PRINTS" id="PR00380">
    <property type="entry name" value="KINESINHEAVY"/>
</dbReference>
<comment type="similarity">
    <text evidence="6 7">Belongs to the TRAFAC class myosin-kinesin ATPase superfamily. Kinesin family.</text>
</comment>
<protein>
    <recommendedName>
        <fullName evidence="7">Kinesin-like protein</fullName>
    </recommendedName>
</protein>
<keyword evidence="12" id="KW-1185">Reference proteome</keyword>
<evidence type="ECO:0000256" key="6">
    <source>
        <dbReference type="PROSITE-ProRule" id="PRU00283"/>
    </source>
</evidence>
<dbReference type="Pfam" id="PF00225">
    <property type="entry name" value="Kinesin"/>
    <property type="match status" value="1"/>
</dbReference>
<organism evidence="11 12">
    <name type="scientific">Hondaea fermentalgiana</name>
    <dbReference type="NCBI Taxonomy" id="2315210"/>
    <lineage>
        <taxon>Eukaryota</taxon>
        <taxon>Sar</taxon>
        <taxon>Stramenopiles</taxon>
        <taxon>Bigyra</taxon>
        <taxon>Labyrinthulomycetes</taxon>
        <taxon>Thraustochytrida</taxon>
        <taxon>Thraustochytriidae</taxon>
        <taxon>Hondaea</taxon>
    </lineage>
</organism>
<feature type="region of interest" description="Disordered" evidence="9">
    <location>
        <begin position="196"/>
        <end position="223"/>
    </location>
</feature>
<evidence type="ECO:0000256" key="5">
    <source>
        <dbReference type="ARBA" id="ARBA00023054"/>
    </source>
</evidence>
<evidence type="ECO:0000256" key="9">
    <source>
        <dbReference type="SAM" id="MobiDB-lite"/>
    </source>
</evidence>
<dbReference type="GO" id="GO:0007018">
    <property type="term" value="P:microtubule-based movement"/>
    <property type="evidence" value="ECO:0007669"/>
    <property type="project" value="InterPro"/>
</dbReference>
<evidence type="ECO:0000313" key="12">
    <source>
        <dbReference type="Proteomes" id="UP000241890"/>
    </source>
</evidence>
<dbReference type="OrthoDB" id="3176171at2759"/>
<dbReference type="InterPro" id="IPR056524">
    <property type="entry name" value="KIF6/9_C"/>
</dbReference>
<dbReference type="EMBL" id="BEYU01000067">
    <property type="protein sequence ID" value="GBG29845.1"/>
    <property type="molecule type" value="Genomic_DNA"/>
</dbReference>
<dbReference type="PROSITE" id="PS00411">
    <property type="entry name" value="KINESIN_MOTOR_1"/>
    <property type="match status" value="1"/>
</dbReference>
<dbReference type="InterPro" id="IPR027417">
    <property type="entry name" value="P-loop_NTPase"/>
</dbReference>
<feature type="coiled-coil region" evidence="8">
    <location>
        <begin position="611"/>
        <end position="648"/>
    </location>
</feature>
<gene>
    <name evidence="11" type="ORF">FCC1311_060652</name>
</gene>
<dbReference type="GO" id="GO:0005875">
    <property type="term" value="C:microtubule associated complex"/>
    <property type="evidence" value="ECO:0007669"/>
    <property type="project" value="TreeGrafter"/>
</dbReference>
<dbReference type="PANTHER" id="PTHR47969:SF15">
    <property type="entry name" value="CHROMOSOME-ASSOCIATED KINESIN KIF4A-RELATED"/>
    <property type="match status" value="1"/>
</dbReference>
<keyword evidence="3 6" id="KW-0547">Nucleotide-binding</keyword>
<feature type="region of interest" description="Disordered" evidence="9">
    <location>
        <begin position="1"/>
        <end position="25"/>
    </location>
</feature>
<dbReference type="GO" id="GO:0005737">
    <property type="term" value="C:cytoplasm"/>
    <property type="evidence" value="ECO:0007669"/>
    <property type="project" value="UniProtKB-SubCell"/>
</dbReference>
<dbReference type="PANTHER" id="PTHR47969">
    <property type="entry name" value="CHROMOSOME-ASSOCIATED KINESIN KIF4A-RELATED"/>
    <property type="match status" value="1"/>
</dbReference>
<dbReference type="GO" id="GO:0051231">
    <property type="term" value="P:spindle elongation"/>
    <property type="evidence" value="ECO:0007669"/>
    <property type="project" value="TreeGrafter"/>
</dbReference>
<dbReference type="GO" id="GO:0005874">
    <property type="term" value="C:microtubule"/>
    <property type="evidence" value="ECO:0007669"/>
    <property type="project" value="UniProtKB-KW"/>
</dbReference>
<dbReference type="GO" id="GO:0003777">
    <property type="term" value="F:microtubule motor activity"/>
    <property type="evidence" value="ECO:0007669"/>
    <property type="project" value="InterPro"/>
</dbReference>
<dbReference type="GO" id="GO:0008017">
    <property type="term" value="F:microtubule binding"/>
    <property type="evidence" value="ECO:0007669"/>
    <property type="project" value="InterPro"/>
</dbReference>
<comment type="caution">
    <text evidence="11">The sequence shown here is derived from an EMBL/GenBank/DDBJ whole genome shotgun (WGS) entry which is preliminary data.</text>
</comment>
<sequence length="661" mass="73161">MASAAALPRTPASSAGANADRKTQRVRVLVRPRPVDASEVSALTPECPPDARAALTLEPAQKNVNVRVKRDPRHAHGKVDAGEERWAFKFDGVFAPDATQEDVFEGSVPPLLDGVLHGYNGTIFAYGQTGAGKTFTMMGKPGNADPHTRGLAARSITALFRAVESAADAVYTIRMSYLEIYKEQCYDLLSTDAESDGQTASSKRRAKAGNNHGGSDDDEDEPDEIDRAAMERDISSRNRPRSTSKQMLRSSFQFATHAQEGTTLLGLSRRTVRSEEEALTCLFEGDMNRAIASHELNYSSTRSHCIVTLWVERRFSEAESETGIMRERVTSAKLHLVDLAGSERVLKTNSLGSVLQEAKAINKSLSFLEQVVVALGDKRREHIPYRQSLLTHFLQDSLGGNCKSLLIACVWPAVSHAEQTLATLKFATRMMRVKNVPVRNNMGSDLEGPNGAGAKVVQAYKDEIRMLREELALRDAFYEVSNYQHAPFSKEAISTFRNDVAQFMKHGDAHKLGIQGRRVRVPDHDRASMMDKRVRMEMDAAEREKLFATFKMDGKVGAPLFSALEDAKRGLVEMKARSRTIKEHVKAAKASLDESLQRVHAEEGAPSHELIETLRAQKAEYRLQTDALKEVKSEIAFATQAVKSCRQRAACAFEEWLIPSA</sequence>
<dbReference type="Pfam" id="PF23735">
    <property type="entry name" value="KIF9"/>
    <property type="match status" value="1"/>
</dbReference>
<dbReference type="GO" id="GO:0007052">
    <property type="term" value="P:mitotic spindle organization"/>
    <property type="evidence" value="ECO:0007669"/>
    <property type="project" value="TreeGrafter"/>
</dbReference>
<reference evidence="11 12" key="1">
    <citation type="submission" date="2017-12" db="EMBL/GenBank/DDBJ databases">
        <title>Sequencing, de novo assembly and annotation of complete genome of a new Thraustochytrid species, strain FCC1311.</title>
        <authorList>
            <person name="Sedici K."/>
            <person name="Godart F."/>
            <person name="Aiese Cigliano R."/>
            <person name="Sanseverino W."/>
            <person name="Barakat M."/>
            <person name="Ortet P."/>
            <person name="Marechal E."/>
            <person name="Cagnac O."/>
            <person name="Amato A."/>
        </authorList>
    </citation>
    <scope>NUCLEOTIDE SEQUENCE [LARGE SCALE GENOMIC DNA]</scope>
</reference>
<dbReference type="InParanoid" id="A0A2R5GGX0"/>
<keyword evidence="6 7" id="KW-0505">Motor protein</keyword>
<accession>A0A2R5GGX0</accession>